<dbReference type="EMBL" id="PJEO01000004">
    <property type="protein sequence ID" value="PKQ46860.1"/>
    <property type="molecule type" value="Genomic_DNA"/>
</dbReference>
<keyword evidence="3" id="KW-1185">Reference proteome</keyword>
<evidence type="ECO:0000256" key="1">
    <source>
        <dbReference type="SAM" id="Phobius"/>
    </source>
</evidence>
<dbReference type="RefSeq" id="WP_106657988.1">
    <property type="nucleotide sequence ID" value="NZ_PJEO01000004.1"/>
</dbReference>
<organism evidence="2 3">
    <name type="scientific">Confluentibacter flavum</name>
    <dbReference type="NCBI Taxonomy" id="1909700"/>
    <lineage>
        <taxon>Bacteria</taxon>
        <taxon>Pseudomonadati</taxon>
        <taxon>Bacteroidota</taxon>
        <taxon>Flavobacteriia</taxon>
        <taxon>Flavobacteriales</taxon>
        <taxon>Flavobacteriaceae</taxon>
        <taxon>Confluentibacter</taxon>
    </lineage>
</organism>
<name>A0A2N3HPH8_9FLAO</name>
<comment type="caution">
    <text evidence="2">The sequence shown here is derived from an EMBL/GenBank/DDBJ whole genome shotgun (WGS) entry which is preliminary data.</text>
</comment>
<accession>A0A2N3HPH8</accession>
<sequence length="202" mass="23013">MINHILKSISYIFHPLIMPLLGVLFYFKVSPKYFPQEIIYAKIISLFILTIVLPILLYFLLKTLGKVNSIALETTQERIIPLAINCLVILLVLERVISDHQIIELYYFFLGILISTLTCLILVIMKFKASIHMISVSGLFMFFIALSIHFSININGTLALMSIITGAIATSRLHLNAHTYKELIFGFFVGLIPQLLLINNWL</sequence>
<evidence type="ECO:0008006" key="4">
    <source>
        <dbReference type="Google" id="ProtNLM"/>
    </source>
</evidence>
<protein>
    <recommendedName>
        <fullName evidence="4">Transmembrane protein</fullName>
    </recommendedName>
</protein>
<keyword evidence="1" id="KW-1133">Transmembrane helix</keyword>
<dbReference type="AlphaFoldDB" id="A0A2N3HPH8"/>
<feature type="transmembrane region" description="Helical" evidence="1">
    <location>
        <begin position="39"/>
        <end position="59"/>
    </location>
</feature>
<feature type="transmembrane region" description="Helical" evidence="1">
    <location>
        <begin position="9"/>
        <end position="27"/>
    </location>
</feature>
<evidence type="ECO:0000313" key="3">
    <source>
        <dbReference type="Proteomes" id="UP000233435"/>
    </source>
</evidence>
<dbReference type="Proteomes" id="UP000233435">
    <property type="component" value="Unassembled WGS sequence"/>
</dbReference>
<reference evidence="2 3" key="1">
    <citation type="submission" date="2017-12" db="EMBL/GenBank/DDBJ databases">
        <title>Confluentibacter flavum sp. nov., isolated from the saline lake.</title>
        <authorList>
            <person name="Yu L."/>
        </authorList>
    </citation>
    <scope>NUCLEOTIDE SEQUENCE [LARGE SCALE GENOMIC DNA]</scope>
    <source>
        <strain evidence="2 3">3B</strain>
    </source>
</reference>
<evidence type="ECO:0000313" key="2">
    <source>
        <dbReference type="EMBL" id="PKQ46860.1"/>
    </source>
</evidence>
<proteinExistence type="predicted"/>
<keyword evidence="1" id="KW-0472">Membrane</keyword>
<dbReference type="OrthoDB" id="9786064at2"/>
<feature type="transmembrane region" description="Helical" evidence="1">
    <location>
        <begin position="182"/>
        <end position="201"/>
    </location>
</feature>
<feature type="transmembrane region" description="Helical" evidence="1">
    <location>
        <begin position="79"/>
        <end position="97"/>
    </location>
</feature>
<gene>
    <name evidence="2" type="ORF">CSW08_00685</name>
</gene>
<keyword evidence="1" id="KW-0812">Transmembrane</keyword>
<feature type="transmembrane region" description="Helical" evidence="1">
    <location>
        <begin position="131"/>
        <end position="152"/>
    </location>
</feature>
<feature type="transmembrane region" description="Helical" evidence="1">
    <location>
        <begin position="103"/>
        <end position="124"/>
    </location>
</feature>
<feature type="transmembrane region" description="Helical" evidence="1">
    <location>
        <begin position="158"/>
        <end position="175"/>
    </location>
</feature>